<sequence>MTAKPISSVDRMKLLLSSGDGADVHFLVGQRDPKELLSAHKLILMAASDVFEAMFRFDSANATTSTSKPPSDLATSSSNPVVVSDVDAGVFRAMLGFIYADDLSGMNGDNLFDVLYAAKKYNIAGLVKACAEFPISELGNVFHTLAEARLFGEKAFAEHCLEYIDQNADTLLKSEEFLRIDQQMLCDILKSDQLVISREFTLWKAQKGIECSGENRREMLGLALFEIRFPHITKEDFSKSIVPCGVLTDQEVISVLLHHCLPCHYDGFGEDAPPAELEQYPLRFPDEPRDYISKGTLSLKIESFSSEFAYKKGGAVRFSKSVRIREIFWRITMDRKIDDKMRKCVKFYLQCSTENPSRFSRFSSRGTILRCSCWTTRRIVSQKEGKKDHVRENSQLTFSASTNILELGDPMPIEKLMSADNGWYDEADDTVTVEVEVNVDEPYLRESRWRAVPVDDAIDAEGFGNGGFAQPVGLGGGWGA</sequence>
<gene>
    <name evidence="2" type="ORF">niasHT_010449</name>
</gene>
<dbReference type="InterPro" id="IPR008974">
    <property type="entry name" value="TRAF-like"/>
</dbReference>
<protein>
    <recommendedName>
        <fullName evidence="1">BTB domain-containing protein</fullName>
    </recommendedName>
</protein>
<dbReference type="SUPFAM" id="SSF54695">
    <property type="entry name" value="POZ domain"/>
    <property type="match status" value="1"/>
</dbReference>
<dbReference type="SMART" id="SM00875">
    <property type="entry name" value="BACK"/>
    <property type="match status" value="1"/>
</dbReference>
<dbReference type="Pfam" id="PF07707">
    <property type="entry name" value="BACK"/>
    <property type="match status" value="1"/>
</dbReference>
<dbReference type="PANTHER" id="PTHR45774">
    <property type="entry name" value="BTB/POZ DOMAIN-CONTAINING"/>
    <property type="match status" value="1"/>
</dbReference>
<dbReference type="EMBL" id="JBICBT010000066">
    <property type="protein sequence ID" value="KAL3124608.1"/>
    <property type="molecule type" value="Genomic_DNA"/>
</dbReference>
<comment type="caution">
    <text evidence="2">The sequence shown here is derived from an EMBL/GenBank/DDBJ whole genome shotgun (WGS) entry which is preliminary data.</text>
</comment>
<dbReference type="InterPro" id="IPR000210">
    <property type="entry name" value="BTB/POZ_dom"/>
</dbReference>
<dbReference type="SMART" id="SM00225">
    <property type="entry name" value="BTB"/>
    <property type="match status" value="1"/>
</dbReference>
<reference evidence="2 3" key="1">
    <citation type="submission" date="2024-10" db="EMBL/GenBank/DDBJ databases">
        <authorList>
            <person name="Kim D."/>
        </authorList>
    </citation>
    <scope>NUCLEOTIDE SEQUENCE [LARGE SCALE GENOMIC DNA]</scope>
    <source>
        <strain evidence="2">BH-2024</strain>
    </source>
</reference>
<dbReference type="Proteomes" id="UP001620626">
    <property type="component" value="Unassembled WGS sequence"/>
</dbReference>
<dbReference type="InterPro" id="IPR011705">
    <property type="entry name" value="BACK"/>
</dbReference>
<dbReference type="Gene3D" id="2.60.210.10">
    <property type="entry name" value="Apoptosis, Tumor Necrosis Factor Receptor Associated Protein 2, Chain A"/>
    <property type="match status" value="1"/>
</dbReference>
<dbReference type="Pfam" id="PF00651">
    <property type="entry name" value="BTB"/>
    <property type="match status" value="1"/>
</dbReference>
<proteinExistence type="predicted"/>
<feature type="domain" description="BTB" evidence="1">
    <location>
        <begin position="22"/>
        <end position="107"/>
    </location>
</feature>
<name>A0ABD2MAT6_9BILA</name>
<dbReference type="Gene3D" id="1.25.40.420">
    <property type="match status" value="1"/>
</dbReference>
<dbReference type="Gene3D" id="3.30.710.10">
    <property type="entry name" value="Potassium Channel Kv1.1, Chain A"/>
    <property type="match status" value="1"/>
</dbReference>
<dbReference type="PANTHER" id="PTHR45774:SF3">
    <property type="entry name" value="BTB (POZ) DOMAIN-CONTAINING 2B-RELATED"/>
    <property type="match status" value="1"/>
</dbReference>
<keyword evidence="3" id="KW-1185">Reference proteome</keyword>
<evidence type="ECO:0000259" key="1">
    <source>
        <dbReference type="PROSITE" id="PS50097"/>
    </source>
</evidence>
<dbReference type="InterPro" id="IPR011333">
    <property type="entry name" value="SKP1/BTB/POZ_sf"/>
</dbReference>
<evidence type="ECO:0000313" key="2">
    <source>
        <dbReference type="EMBL" id="KAL3124608.1"/>
    </source>
</evidence>
<dbReference type="SUPFAM" id="SSF49599">
    <property type="entry name" value="TRAF domain-like"/>
    <property type="match status" value="1"/>
</dbReference>
<evidence type="ECO:0000313" key="3">
    <source>
        <dbReference type="Proteomes" id="UP001620626"/>
    </source>
</evidence>
<accession>A0ABD2MAT6</accession>
<dbReference type="PROSITE" id="PS50097">
    <property type="entry name" value="BTB"/>
    <property type="match status" value="1"/>
</dbReference>
<organism evidence="2 3">
    <name type="scientific">Heterodera trifolii</name>
    <dbReference type="NCBI Taxonomy" id="157864"/>
    <lineage>
        <taxon>Eukaryota</taxon>
        <taxon>Metazoa</taxon>
        <taxon>Ecdysozoa</taxon>
        <taxon>Nematoda</taxon>
        <taxon>Chromadorea</taxon>
        <taxon>Rhabditida</taxon>
        <taxon>Tylenchina</taxon>
        <taxon>Tylenchomorpha</taxon>
        <taxon>Tylenchoidea</taxon>
        <taxon>Heteroderidae</taxon>
        <taxon>Heteroderinae</taxon>
        <taxon>Heterodera</taxon>
    </lineage>
</organism>
<dbReference type="AlphaFoldDB" id="A0ABD2MAT6"/>